<gene>
    <name evidence="2" type="ORF">LSINAPIS_LOCUS2636</name>
</gene>
<feature type="region of interest" description="Disordered" evidence="1">
    <location>
        <begin position="42"/>
        <end position="61"/>
    </location>
</feature>
<evidence type="ECO:0000313" key="2">
    <source>
        <dbReference type="EMBL" id="VVC89540.1"/>
    </source>
</evidence>
<organism evidence="2 3">
    <name type="scientific">Leptidea sinapis</name>
    <dbReference type="NCBI Taxonomy" id="189913"/>
    <lineage>
        <taxon>Eukaryota</taxon>
        <taxon>Metazoa</taxon>
        <taxon>Ecdysozoa</taxon>
        <taxon>Arthropoda</taxon>
        <taxon>Hexapoda</taxon>
        <taxon>Insecta</taxon>
        <taxon>Pterygota</taxon>
        <taxon>Neoptera</taxon>
        <taxon>Endopterygota</taxon>
        <taxon>Lepidoptera</taxon>
        <taxon>Glossata</taxon>
        <taxon>Ditrysia</taxon>
        <taxon>Papilionoidea</taxon>
        <taxon>Pieridae</taxon>
        <taxon>Dismorphiinae</taxon>
        <taxon>Leptidea</taxon>
    </lineage>
</organism>
<sequence>MDPAPWTRSATEISKSVISNALSSRSQRCRLLHTTITPSGRWRSPTRCTTVRTPKWPTTGSVLETSTERYPRSPAVEAQFVRPDPFCGATLPISLTLYRHVAKCQR</sequence>
<reference evidence="2 3" key="1">
    <citation type="submission" date="2017-07" db="EMBL/GenBank/DDBJ databases">
        <authorList>
            <person name="Talla V."/>
            <person name="Backstrom N."/>
        </authorList>
    </citation>
    <scope>NUCLEOTIDE SEQUENCE [LARGE SCALE GENOMIC DNA]</scope>
</reference>
<dbReference type="EMBL" id="FZQP02000560">
    <property type="protein sequence ID" value="VVC89540.1"/>
    <property type="molecule type" value="Genomic_DNA"/>
</dbReference>
<evidence type="ECO:0000256" key="1">
    <source>
        <dbReference type="SAM" id="MobiDB-lite"/>
    </source>
</evidence>
<name>A0A5E4PX80_9NEOP</name>
<proteinExistence type="predicted"/>
<accession>A0A5E4PX80</accession>
<feature type="compositionally biased region" description="Polar residues" evidence="1">
    <location>
        <begin position="46"/>
        <end position="61"/>
    </location>
</feature>
<dbReference type="AlphaFoldDB" id="A0A5E4PX80"/>
<evidence type="ECO:0000313" key="3">
    <source>
        <dbReference type="Proteomes" id="UP000324832"/>
    </source>
</evidence>
<dbReference type="Proteomes" id="UP000324832">
    <property type="component" value="Unassembled WGS sequence"/>
</dbReference>
<keyword evidence="3" id="KW-1185">Reference proteome</keyword>
<protein>
    <submittedName>
        <fullName evidence="2">Uncharacterized protein</fullName>
    </submittedName>
</protein>